<reference evidence="4 5" key="1">
    <citation type="submission" date="2018-08" db="EMBL/GenBank/DDBJ databases">
        <title>Aphanomyces genome sequencing and annotation.</title>
        <authorList>
            <person name="Minardi D."/>
            <person name="Oidtmann B."/>
            <person name="Van Der Giezen M."/>
            <person name="Studholme D.J."/>
        </authorList>
    </citation>
    <scope>NUCLEOTIDE SEQUENCE [LARGE SCALE GENOMIC DNA]</scope>
    <source>
        <strain evidence="4 5">Si</strain>
    </source>
</reference>
<sequence length="639" mass="69658">MRVTVAVLAIAACAEVCARYVDPEKCTAILVGAKASATGSPMTTQTNDCGDCDFRLVKVPAKDHAPGSRRPVILVGQPYPRYGNHHRYHPRHLRGCVLMVNQLVLVGEDRGPVYTKANLDKSLFTWTDTPAIGSIPQVNHTFGYVEGVYGIMNEHQLGIGESTCTSKLWTKPVSQGGKALLDITELSRIALERSKTAREAIVLMGGLAEQYGYYGAAWDTPEIAMDEAGEALTVTDPKEGWMFHILPDDSGTSAVWVAQRVPDDHIAAIGNQFVIHHINITDTANFLASTNVYDVAKRNGFWDEDTEFDFTAAYAPKQPNQYSMTRRVWRVLSLANSTIGLNPFTDAFATDYPFSVQPDAALTPADLMRFQRDHYEGTPFDLTQGLAAGPYGDPNRYSPGQVAPGGSFERSISVYKATYSYVTTAHPTNENKAVLWFGPYAPSHTTYFPIYPKVSAIPDVASRGSLHAFDMSKAFWLNALIGNYASRYYKFTQPMIMAAQLRLEAKALAAQAAIHDKALAIFQSQGDDALVTYLTNVCASFAADAHSGFSAVFASLVTHFHDGYIMSNLTSSTIGVQAMGYPLWWLQAVGYYNSSTSPASGSSTVLATVGYVVLVFLALGLGFAVGQHSIRLKGYAFIK</sequence>
<feature type="chain" id="PRO_5019043204" description="Peptidase" evidence="3">
    <location>
        <begin position="19"/>
        <end position="639"/>
    </location>
</feature>
<proteinExistence type="inferred from homology"/>
<evidence type="ECO:0000256" key="2">
    <source>
        <dbReference type="SAM" id="Phobius"/>
    </source>
</evidence>
<dbReference type="Proteomes" id="UP000283543">
    <property type="component" value="Unassembled WGS sequence"/>
</dbReference>
<evidence type="ECO:0008006" key="6">
    <source>
        <dbReference type="Google" id="ProtNLM"/>
    </source>
</evidence>
<feature type="signal peptide" evidence="3">
    <location>
        <begin position="1"/>
        <end position="18"/>
    </location>
</feature>
<organism evidence="4 5">
    <name type="scientific">Aphanomyces astaci</name>
    <name type="common">Crayfish plague agent</name>
    <dbReference type="NCBI Taxonomy" id="112090"/>
    <lineage>
        <taxon>Eukaryota</taxon>
        <taxon>Sar</taxon>
        <taxon>Stramenopiles</taxon>
        <taxon>Oomycota</taxon>
        <taxon>Saprolegniomycetes</taxon>
        <taxon>Saprolegniales</taxon>
        <taxon>Verrucalvaceae</taxon>
        <taxon>Aphanomyces</taxon>
    </lineage>
</organism>
<dbReference type="PANTHER" id="PTHR12994:SF17">
    <property type="entry name" value="LD30995P"/>
    <property type="match status" value="1"/>
</dbReference>
<dbReference type="GO" id="GO:0070004">
    <property type="term" value="F:cysteine-type exopeptidase activity"/>
    <property type="evidence" value="ECO:0007669"/>
    <property type="project" value="InterPro"/>
</dbReference>
<accession>A0A418B6Y5</accession>
<dbReference type="PANTHER" id="PTHR12994">
    <property type="entry name" value="SECERNIN"/>
    <property type="match status" value="1"/>
</dbReference>
<dbReference type="EMBL" id="QUTB01012450">
    <property type="protein sequence ID" value="RHY33929.1"/>
    <property type="molecule type" value="Genomic_DNA"/>
</dbReference>
<comment type="caution">
    <text evidence="4">The sequence shown here is derived from an EMBL/GenBank/DDBJ whole genome shotgun (WGS) entry which is preliminary data.</text>
</comment>
<name>A0A418B6Y5_APHAT</name>
<keyword evidence="3" id="KW-0732">Signal</keyword>
<dbReference type="AlphaFoldDB" id="A0A418B6Y5"/>
<dbReference type="VEuPathDB" id="FungiDB:H257_08849"/>
<keyword evidence="2" id="KW-0472">Membrane</keyword>
<dbReference type="GO" id="GO:0006508">
    <property type="term" value="P:proteolysis"/>
    <property type="evidence" value="ECO:0007669"/>
    <property type="project" value="InterPro"/>
</dbReference>
<protein>
    <recommendedName>
        <fullName evidence="6">Peptidase</fullName>
    </recommendedName>
</protein>
<evidence type="ECO:0000256" key="3">
    <source>
        <dbReference type="SAM" id="SignalP"/>
    </source>
</evidence>
<evidence type="ECO:0000256" key="1">
    <source>
        <dbReference type="ARBA" id="ARBA00005705"/>
    </source>
</evidence>
<gene>
    <name evidence="4" type="ORF">DYB34_007041</name>
</gene>
<keyword evidence="2" id="KW-0812">Transmembrane</keyword>
<dbReference type="InterPro" id="IPR005322">
    <property type="entry name" value="Peptidase_C69"/>
</dbReference>
<keyword evidence="2" id="KW-1133">Transmembrane helix</keyword>
<evidence type="ECO:0000313" key="5">
    <source>
        <dbReference type="Proteomes" id="UP000283543"/>
    </source>
</evidence>
<dbReference type="GO" id="GO:0016805">
    <property type="term" value="F:dipeptidase activity"/>
    <property type="evidence" value="ECO:0007669"/>
    <property type="project" value="InterPro"/>
</dbReference>
<dbReference type="Pfam" id="PF03577">
    <property type="entry name" value="Peptidase_C69"/>
    <property type="match status" value="1"/>
</dbReference>
<feature type="transmembrane region" description="Helical" evidence="2">
    <location>
        <begin position="605"/>
        <end position="625"/>
    </location>
</feature>
<evidence type="ECO:0000313" key="4">
    <source>
        <dbReference type="EMBL" id="RHY33929.1"/>
    </source>
</evidence>
<comment type="similarity">
    <text evidence="1">Belongs to the peptidase C69 family. Secernin subfamily.</text>
</comment>